<dbReference type="Proteomes" id="UP000054217">
    <property type="component" value="Unassembled WGS sequence"/>
</dbReference>
<dbReference type="AlphaFoldDB" id="A0A0C3PJ19"/>
<keyword evidence="2" id="KW-1185">Reference proteome</keyword>
<reference evidence="2" key="2">
    <citation type="submission" date="2015-01" db="EMBL/GenBank/DDBJ databases">
        <title>Evolutionary Origins and Diversification of the Mycorrhizal Mutualists.</title>
        <authorList>
            <consortium name="DOE Joint Genome Institute"/>
            <consortium name="Mycorrhizal Genomics Consortium"/>
            <person name="Kohler A."/>
            <person name="Kuo A."/>
            <person name="Nagy L.G."/>
            <person name="Floudas D."/>
            <person name="Copeland A."/>
            <person name="Barry K.W."/>
            <person name="Cichocki N."/>
            <person name="Veneault-Fourrey C."/>
            <person name="LaButti K."/>
            <person name="Lindquist E.A."/>
            <person name="Lipzen A."/>
            <person name="Lundell T."/>
            <person name="Morin E."/>
            <person name="Murat C."/>
            <person name="Riley R."/>
            <person name="Ohm R."/>
            <person name="Sun H."/>
            <person name="Tunlid A."/>
            <person name="Henrissat B."/>
            <person name="Grigoriev I.V."/>
            <person name="Hibbett D.S."/>
            <person name="Martin F."/>
        </authorList>
    </citation>
    <scope>NUCLEOTIDE SEQUENCE [LARGE SCALE GENOMIC DNA]</scope>
    <source>
        <strain evidence="2">Marx 270</strain>
    </source>
</reference>
<dbReference type="EMBL" id="KN831958">
    <property type="protein sequence ID" value="KIO08124.1"/>
    <property type="molecule type" value="Genomic_DNA"/>
</dbReference>
<evidence type="ECO:0000313" key="1">
    <source>
        <dbReference type="EMBL" id="KIO08124.1"/>
    </source>
</evidence>
<dbReference type="InParanoid" id="A0A0C3PJ19"/>
<sequence>MACWGPSEFWETSLFATTWKKSWDSLLKTCRRPTLRHHVSQRKLNSMRRGCGATCGPLACYKEASTALLALVCFGLSADCIFTVTNHGGYIVYHNFIPGETSSKGLSVRGPDRFPLHKKTPEAVQATCPYRTYIESSFTYRSTPVNSSIQPEDSTSDVLRYTLMKEERQHSRSLHSKFRLPRSTQQTESMQKDRISCWCDEESTLCIR</sequence>
<proteinExistence type="predicted"/>
<accession>A0A0C3PJ19</accession>
<organism evidence="1 2">
    <name type="scientific">Pisolithus tinctorius Marx 270</name>
    <dbReference type="NCBI Taxonomy" id="870435"/>
    <lineage>
        <taxon>Eukaryota</taxon>
        <taxon>Fungi</taxon>
        <taxon>Dikarya</taxon>
        <taxon>Basidiomycota</taxon>
        <taxon>Agaricomycotina</taxon>
        <taxon>Agaricomycetes</taxon>
        <taxon>Agaricomycetidae</taxon>
        <taxon>Boletales</taxon>
        <taxon>Sclerodermatineae</taxon>
        <taxon>Pisolithaceae</taxon>
        <taxon>Pisolithus</taxon>
    </lineage>
</organism>
<gene>
    <name evidence="1" type="ORF">M404DRAFT_23396</name>
</gene>
<name>A0A0C3PJ19_PISTI</name>
<evidence type="ECO:0000313" key="2">
    <source>
        <dbReference type="Proteomes" id="UP000054217"/>
    </source>
</evidence>
<reference evidence="1 2" key="1">
    <citation type="submission" date="2014-04" db="EMBL/GenBank/DDBJ databases">
        <authorList>
            <consortium name="DOE Joint Genome Institute"/>
            <person name="Kuo A."/>
            <person name="Kohler A."/>
            <person name="Costa M.D."/>
            <person name="Nagy L.G."/>
            <person name="Floudas D."/>
            <person name="Copeland A."/>
            <person name="Barry K.W."/>
            <person name="Cichocki N."/>
            <person name="Veneault-Fourrey C."/>
            <person name="LaButti K."/>
            <person name="Lindquist E.A."/>
            <person name="Lipzen A."/>
            <person name="Lundell T."/>
            <person name="Morin E."/>
            <person name="Murat C."/>
            <person name="Sun H."/>
            <person name="Tunlid A."/>
            <person name="Henrissat B."/>
            <person name="Grigoriev I.V."/>
            <person name="Hibbett D.S."/>
            <person name="Martin F."/>
            <person name="Nordberg H.P."/>
            <person name="Cantor M.N."/>
            <person name="Hua S.X."/>
        </authorList>
    </citation>
    <scope>NUCLEOTIDE SEQUENCE [LARGE SCALE GENOMIC DNA]</scope>
    <source>
        <strain evidence="1 2">Marx 270</strain>
    </source>
</reference>
<protein>
    <submittedName>
        <fullName evidence="1">Uncharacterized protein</fullName>
    </submittedName>
</protein>
<dbReference type="HOGENOM" id="CLU_1321361_0_0_1"/>